<dbReference type="Gene3D" id="3.20.20.80">
    <property type="entry name" value="Glycosidases"/>
    <property type="match status" value="1"/>
</dbReference>
<dbReference type="SUPFAM" id="SSF51445">
    <property type="entry name" value="(Trans)glycosidases"/>
    <property type="match status" value="2"/>
</dbReference>
<feature type="region of interest" description="Disordered" evidence="1">
    <location>
        <begin position="1"/>
        <end position="63"/>
    </location>
</feature>
<dbReference type="Pfam" id="PF13200">
    <property type="entry name" value="DUF4015"/>
    <property type="match status" value="1"/>
</dbReference>
<dbReference type="AlphaFoldDB" id="A0A1M5JYQ6"/>
<evidence type="ECO:0000313" key="4">
    <source>
        <dbReference type="Proteomes" id="UP000183988"/>
    </source>
</evidence>
<proteinExistence type="predicted"/>
<dbReference type="Proteomes" id="UP000183988">
    <property type="component" value="Unassembled WGS sequence"/>
</dbReference>
<dbReference type="EMBL" id="FQVW01000034">
    <property type="protein sequence ID" value="SHG45664.1"/>
    <property type="molecule type" value="Genomic_DNA"/>
</dbReference>
<sequence>MIGCAADNTSPERQITPGEVAQDDSHTGDQYRQLSIRNKDPILFPTELEAPEQDDSNNDSSIEKPEKVDVKGIYLNPVSLREDKIDQFIDYVKATKLNAVVMDIKDDYGKLTYDSNIDMVNELGSDSNPPIKDLKAFIKRLKDEGIYTIGRIVVFKDPYLIEKRPEYAIKRNDGSIWKNGAGTPWIDPYKQDAWGYITNISKEIADSGIDEIQYDYIRFPENAKKVNLEVTYDNPENIDKQVVIQNFLKFSSEQLKDKPVYVSADVFGLVTSSNDDMGIGQNWESLSPYLDYISPMTYPSHYAPNTYGIGNPDAEPYELMKNAMQDAVTKNEKLKQNGEDPAIIRPWIQDFDYKRAYSVTDVKNQMKALEEQGVTQYLIWNAQNVYTKEAVN</sequence>
<evidence type="ECO:0000256" key="1">
    <source>
        <dbReference type="SAM" id="MobiDB-lite"/>
    </source>
</evidence>
<evidence type="ECO:0000259" key="2">
    <source>
        <dbReference type="Pfam" id="PF13200"/>
    </source>
</evidence>
<name>A0A1M5JYQ6_9BACI</name>
<dbReference type="InterPro" id="IPR017853">
    <property type="entry name" value="GH"/>
</dbReference>
<keyword evidence="4" id="KW-1185">Reference proteome</keyword>
<dbReference type="RefSeq" id="WP_143155635.1">
    <property type="nucleotide sequence ID" value="NZ_FQVW01000034.1"/>
</dbReference>
<reference evidence="3 4" key="1">
    <citation type="submission" date="2016-11" db="EMBL/GenBank/DDBJ databases">
        <authorList>
            <person name="Jaros S."/>
            <person name="Januszkiewicz K."/>
            <person name="Wedrychowicz H."/>
        </authorList>
    </citation>
    <scope>NUCLEOTIDE SEQUENCE [LARGE SCALE GENOMIC DNA]</scope>
    <source>
        <strain evidence="3 4">IBRC-M 10683</strain>
    </source>
</reference>
<organism evidence="3 4">
    <name type="scientific">Ornithinibacillus halophilus</name>
    <dbReference type="NCBI Taxonomy" id="930117"/>
    <lineage>
        <taxon>Bacteria</taxon>
        <taxon>Bacillati</taxon>
        <taxon>Bacillota</taxon>
        <taxon>Bacilli</taxon>
        <taxon>Bacillales</taxon>
        <taxon>Bacillaceae</taxon>
        <taxon>Ornithinibacillus</taxon>
    </lineage>
</organism>
<dbReference type="OrthoDB" id="9774125at2"/>
<feature type="domain" description="DUF4015" evidence="2">
    <location>
        <begin position="72"/>
        <end position="386"/>
    </location>
</feature>
<gene>
    <name evidence="3" type="ORF">SAMN05216225_103426</name>
</gene>
<accession>A0A1M5JYQ6</accession>
<dbReference type="InterPro" id="IPR025275">
    <property type="entry name" value="DUF4015"/>
</dbReference>
<evidence type="ECO:0000313" key="3">
    <source>
        <dbReference type="EMBL" id="SHG45664.1"/>
    </source>
</evidence>
<protein>
    <recommendedName>
        <fullName evidence="2">DUF4015 domain-containing protein</fullName>
    </recommendedName>
</protein>